<proteinExistence type="predicted"/>
<reference evidence="1 2" key="1">
    <citation type="journal article" date="2019" name="Sci. Rep.">
        <title>Nanopore sequencing improves the draft genome of the human pathogenic amoeba Naegleria fowleri.</title>
        <authorList>
            <person name="Liechti N."/>
            <person name="Schurch N."/>
            <person name="Bruggmann R."/>
            <person name="Wittwer M."/>
        </authorList>
    </citation>
    <scope>NUCLEOTIDE SEQUENCE [LARGE SCALE GENOMIC DNA]</scope>
    <source>
        <strain evidence="1 2">ATCC 30894</strain>
    </source>
</reference>
<dbReference type="VEuPathDB" id="AmoebaDB:NfTy_027850"/>
<dbReference type="GeneID" id="68120799"/>
<gene>
    <name evidence="1" type="ORF">FDP41_013584</name>
</gene>
<dbReference type="EMBL" id="VFQX01000019">
    <property type="protein sequence ID" value="KAF0980370.1"/>
    <property type="molecule type" value="Genomic_DNA"/>
</dbReference>
<dbReference type="AlphaFoldDB" id="A0A6A5C3C7"/>
<dbReference type="RefSeq" id="XP_044565083.1">
    <property type="nucleotide sequence ID" value="XM_044704230.1"/>
</dbReference>
<name>A0A6A5C3C7_NAEFO</name>
<evidence type="ECO:0000313" key="1">
    <source>
        <dbReference type="EMBL" id="KAF0980370.1"/>
    </source>
</evidence>
<accession>A0A6A5C3C7</accession>
<dbReference type="VEuPathDB" id="AmoebaDB:FDP41_013584"/>
<sequence length="96" mass="11601">MIDHLLEKRSKKSVDKIKKQIEREGDDEFLKSISNDVDLEEWDETDSETEKLYQKLKTSYLRSFTPEQLESLKELERYEATQSPMVFKHYRKTKLK</sequence>
<dbReference type="Proteomes" id="UP000444721">
    <property type="component" value="Unassembled WGS sequence"/>
</dbReference>
<dbReference type="OrthoDB" id="10451834at2759"/>
<evidence type="ECO:0000313" key="2">
    <source>
        <dbReference type="Proteomes" id="UP000444721"/>
    </source>
</evidence>
<organism evidence="1 2">
    <name type="scientific">Naegleria fowleri</name>
    <name type="common">Brain eating amoeba</name>
    <dbReference type="NCBI Taxonomy" id="5763"/>
    <lineage>
        <taxon>Eukaryota</taxon>
        <taxon>Discoba</taxon>
        <taxon>Heterolobosea</taxon>
        <taxon>Tetramitia</taxon>
        <taxon>Eutetramitia</taxon>
        <taxon>Vahlkampfiidae</taxon>
        <taxon>Naegleria</taxon>
    </lineage>
</organism>
<keyword evidence="2" id="KW-1185">Reference proteome</keyword>
<dbReference type="VEuPathDB" id="AmoebaDB:NF0020180"/>
<protein>
    <submittedName>
        <fullName evidence="1">Uncharacterized protein</fullName>
    </submittedName>
</protein>
<comment type="caution">
    <text evidence="1">The sequence shown here is derived from an EMBL/GenBank/DDBJ whole genome shotgun (WGS) entry which is preliminary data.</text>
</comment>